<evidence type="ECO:0000256" key="1">
    <source>
        <dbReference type="SAM" id="MobiDB-lite"/>
    </source>
</evidence>
<dbReference type="AlphaFoldDB" id="A0A5B7F8M3"/>
<sequence length="109" mass="12735">MQPTADKILMRKIKKTQKKKLKIVKEKEENKGDSVPALGPDENLGFEEKKLPEDETEWLIQTHNILGKRPAEDDEPFPKRKRFITTLLDRTGFVENKDRKEGVVATWLY</sequence>
<dbReference type="EMBL" id="VSRR010005240">
    <property type="protein sequence ID" value="MPC41935.1"/>
    <property type="molecule type" value="Genomic_DNA"/>
</dbReference>
<reference evidence="2 3" key="1">
    <citation type="submission" date="2019-05" db="EMBL/GenBank/DDBJ databases">
        <title>Another draft genome of Portunus trituberculatus and its Hox gene families provides insights of decapod evolution.</title>
        <authorList>
            <person name="Jeong J.-H."/>
            <person name="Song I."/>
            <person name="Kim S."/>
            <person name="Choi T."/>
            <person name="Kim D."/>
            <person name="Ryu S."/>
            <person name="Kim W."/>
        </authorList>
    </citation>
    <scope>NUCLEOTIDE SEQUENCE [LARGE SCALE GENOMIC DNA]</scope>
    <source>
        <tissue evidence="2">Muscle</tissue>
    </source>
</reference>
<feature type="region of interest" description="Disordered" evidence="1">
    <location>
        <begin position="26"/>
        <end position="45"/>
    </location>
</feature>
<name>A0A5B7F8M3_PORTR</name>
<organism evidence="2 3">
    <name type="scientific">Portunus trituberculatus</name>
    <name type="common">Swimming crab</name>
    <name type="synonym">Neptunus trituberculatus</name>
    <dbReference type="NCBI Taxonomy" id="210409"/>
    <lineage>
        <taxon>Eukaryota</taxon>
        <taxon>Metazoa</taxon>
        <taxon>Ecdysozoa</taxon>
        <taxon>Arthropoda</taxon>
        <taxon>Crustacea</taxon>
        <taxon>Multicrustacea</taxon>
        <taxon>Malacostraca</taxon>
        <taxon>Eumalacostraca</taxon>
        <taxon>Eucarida</taxon>
        <taxon>Decapoda</taxon>
        <taxon>Pleocyemata</taxon>
        <taxon>Brachyura</taxon>
        <taxon>Eubrachyura</taxon>
        <taxon>Portunoidea</taxon>
        <taxon>Portunidae</taxon>
        <taxon>Portuninae</taxon>
        <taxon>Portunus</taxon>
    </lineage>
</organism>
<proteinExistence type="predicted"/>
<dbReference type="Proteomes" id="UP000324222">
    <property type="component" value="Unassembled WGS sequence"/>
</dbReference>
<evidence type="ECO:0000313" key="3">
    <source>
        <dbReference type="Proteomes" id="UP000324222"/>
    </source>
</evidence>
<gene>
    <name evidence="2" type="ORF">E2C01_035546</name>
</gene>
<keyword evidence="3" id="KW-1185">Reference proteome</keyword>
<accession>A0A5B7F8M3</accession>
<protein>
    <submittedName>
        <fullName evidence="2">Uncharacterized protein</fullName>
    </submittedName>
</protein>
<comment type="caution">
    <text evidence="2">The sequence shown here is derived from an EMBL/GenBank/DDBJ whole genome shotgun (WGS) entry which is preliminary data.</text>
</comment>
<evidence type="ECO:0000313" key="2">
    <source>
        <dbReference type="EMBL" id="MPC41935.1"/>
    </source>
</evidence>